<dbReference type="STRING" id="314230.DSM3645_12441"/>
<dbReference type="eggNOG" id="COG3832">
    <property type="taxonomic scope" value="Bacteria"/>
</dbReference>
<dbReference type="SUPFAM" id="SSF55961">
    <property type="entry name" value="Bet v1-like"/>
    <property type="match status" value="1"/>
</dbReference>
<dbReference type="HOGENOM" id="CLU_104147_2_0_0"/>
<organism evidence="2 3">
    <name type="scientific">Blastopirellula marina DSM 3645</name>
    <dbReference type="NCBI Taxonomy" id="314230"/>
    <lineage>
        <taxon>Bacteria</taxon>
        <taxon>Pseudomonadati</taxon>
        <taxon>Planctomycetota</taxon>
        <taxon>Planctomycetia</taxon>
        <taxon>Pirellulales</taxon>
        <taxon>Pirellulaceae</taxon>
        <taxon>Blastopirellula</taxon>
    </lineage>
</organism>
<feature type="transmembrane region" description="Helical" evidence="1">
    <location>
        <begin position="46"/>
        <end position="64"/>
    </location>
</feature>
<sequence>MAAQKKLVRRLDFRKKRATIAAASLVPSRPIFVKQSEAFMKLVLRSLIALAVLIAIPFFVALFMPRQFTITREVTIQRPKQEVFDFIKLLKNQEQFSVWAQLPGEREVTIRGDDGTPGAVIAWKSDDPNIGVGEQEITGIKPGERIDYLIRFTEPFASTDPAYMQTDFVSKDETLVTSVYIGTLNYPSNLFCIFVQELIGDQMQISLDNLKQVLENRPNEPPAI</sequence>
<reference evidence="2 3" key="1">
    <citation type="submission" date="2006-02" db="EMBL/GenBank/DDBJ databases">
        <authorList>
            <person name="Amann R."/>
            <person name="Ferriera S."/>
            <person name="Johnson J."/>
            <person name="Kravitz S."/>
            <person name="Halpern A."/>
            <person name="Remington K."/>
            <person name="Beeson K."/>
            <person name="Tran B."/>
            <person name="Rogers Y.-H."/>
            <person name="Friedman R."/>
            <person name="Venter J.C."/>
        </authorList>
    </citation>
    <scope>NUCLEOTIDE SEQUENCE [LARGE SCALE GENOMIC DNA]</scope>
    <source>
        <strain evidence="2 3">DSM 3645</strain>
    </source>
</reference>
<accession>A3ZRQ8</accession>
<dbReference type="Proteomes" id="UP000004358">
    <property type="component" value="Unassembled WGS sequence"/>
</dbReference>
<evidence type="ECO:0008006" key="4">
    <source>
        <dbReference type="Google" id="ProtNLM"/>
    </source>
</evidence>
<evidence type="ECO:0000313" key="3">
    <source>
        <dbReference type="Proteomes" id="UP000004358"/>
    </source>
</evidence>
<dbReference type="EMBL" id="AANZ01000007">
    <property type="protein sequence ID" value="EAQ80827.1"/>
    <property type="molecule type" value="Genomic_DNA"/>
</dbReference>
<dbReference type="CDD" id="cd07818">
    <property type="entry name" value="SRPBCC_1"/>
    <property type="match status" value="1"/>
</dbReference>
<name>A3ZRQ8_9BACT</name>
<keyword evidence="1" id="KW-0812">Transmembrane</keyword>
<comment type="caution">
    <text evidence="2">The sequence shown here is derived from an EMBL/GenBank/DDBJ whole genome shotgun (WGS) entry which is preliminary data.</text>
</comment>
<keyword evidence="1" id="KW-1133">Transmembrane helix</keyword>
<evidence type="ECO:0000256" key="1">
    <source>
        <dbReference type="SAM" id="Phobius"/>
    </source>
</evidence>
<gene>
    <name evidence="2" type="ORF">DSM3645_12441</name>
</gene>
<evidence type="ECO:0000313" key="2">
    <source>
        <dbReference type="EMBL" id="EAQ80827.1"/>
    </source>
</evidence>
<keyword evidence="1" id="KW-0472">Membrane</keyword>
<protein>
    <recommendedName>
        <fullName evidence="4">Polyketide cyclase</fullName>
    </recommendedName>
</protein>
<proteinExistence type="predicted"/>
<dbReference type="InterPro" id="IPR023393">
    <property type="entry name" value="START-like_dom_sf"/>
</dbReference>
<dbReference type="AlphaFoldDB" id="A3ZRQ8"/>
<dbReference type="Gene3D" id="3.30.530.20">
    <property type="match status" value="1"/>
</dbReference>